<keyword evidence="4" id="KW-1185">Reference proteome</keyword>
<dbReference type="Pfam" id="PF02661">
    <property type="entry name" value="Fic"/>
    <property type="match status" value="1"/>
</dbReference>
<evidence type="ECO:0000256" key="1">
    <source>
        <dbReference type="SAM" id="Phobius"/>
    </source>
</evidence>
<dbReference type="InterPro" id="IPR053737">
    <property type="entry name" value="Type_II_TA_Toxin"/>
</dbReference>
<dbReference type="InterPro" id="IPR003812">
    <property type="entry name" value="Fido"/>
</dbReference>
<dbReference type="InterPro" id="IPR036597">
    <property type="entry name" value="Fido-like_dom_sf"/>
</dbReference>
<keyword evidence="1" id="KW-0812">Transmembrane</keyword>
<dbReference type="InterPro" id="IPR006440">
    <property type="entry name" value="Doc"/>
</dbReference>
<organism evidence="3 4">
    <name type="scientific">Palleronia marisminoris</name>
    <dbReference type="NCBI Taxonomy" id="315423"/>
    <lineage>
        <taxon>Bacteria</taxon>
        <taxon>Pseudomonadati</taxon>
        <taxon>Pseudomonadota</taxon>
        <taxon>Alphaproteobacteria</taxon>
        <taxon>Rhodobacterales</taxon>
        <taxon>Roseobacteraceae</taxon>
        <taxon>Palleronia</taxon>
    </lineage>
</organism>
<dbReference type="EMBL" id="FWFV01000004">
    <property type="protein sequence ID" value="SLN43972.1"/>
    <property type="molecule type" value="Genomic_DNA"/>
</dbReference>
<keyword evidence="1" id="KW-1133">Transmembrane helix</keyword>
<dbReference type="NCBIfam" id="TIGR01550">
    <property type="entry name" value="DOC_P1"/>
    <property type="match status" value="1"/>
</dbReference>
<dbReference type="PANTHER" id="PTHR39426">
    <property type="entry name" value="HOMOLOGY TO DEATH-ON-CURING PROTEIN OF PHAGE P1"/>
    <property type="match status" value="1"/>
</dbReference>
<dbReference type="GO" id="GO:0016301">
    <property type="term" value="F:kinase activity"/>
    <property type="evidence" value="ECO:0007669"/>
    <property type="project" value="InterPro"/>
</dbReference>
<sequence>MALLEMGCARSRNLTAYRDAGIVEIAAVYAFSIFAAHAFVDGNKRTAFVTAATFLRLNGCSFRPDTVDGVRMMEDLASGRVDKAEFARWLSAGLKPV</sequence>
<evidence type="ECO:0000259" key="2">
    <source>
        <dbReference type="PROSITE" id="PS51459"/>
    </source>
</evidence>
<proteinExistence type="predicted"/>
<dbReference type="AlphaFoldDB" id="A0A1Y5SM78"/>
<dbReference type="PROSITE" id="PS51459">
    <property type="entry name" value="FIDO"/>
    <property type="match status" value="1"/>
</dbReference>
<gene>
    <name evidence="3" type="ORF">PAM7066_01939</name>
</gene>
<dbReference type="Proteomes" id="UP000193870">
    <property type="component" value="Unassembled WGS sequence"/>
</dbReference>
<name>A0A1Y5SM78_9RHOB</name>
<feature type="domain" description="Fido" evidence="2">
    <location>
        <begin position="1"/>
        <end position="92"/>
    </location>
</feature>
<accession>A0A1Y5SM78</accession>
<evidence type="ECO:0000313" key="4">
    <source>
        <dbReference type="Proteomes" id="UP000193870"/>
    </source>
</evidence>
<protein>
    <submittedName>
        <fullName evidence="3">Fic/DOC family protein</fullName>
    </submittedName>
</protein>
<dbReference type="PANTHER" id="PTHR39426:SF1">
    <property type="entry name" value="HOMOLOGY TO DEATH-ON-CURING PROTEIN OF PHAGE P1"/>
    <property type="match status" value="1"/>
</dbReference>
<reference evidence="3 4" key="1">
    <citation type="submission" date="2017-03" db="EMBL/GenBank/DDBJ databases">
        <authorList>
            <person name="Afonso C.L."/>
            <person name="Miller P.J."/>
            <person name="Scott M.A."/>
            <person name="Spackman E."/>
            <person name="Goraichik I."/>
            <person name="Dimitrov K.M."/>
            <person name="Suarez D.L."/>
            <person name="Swayne D.E."/>
        </authorList>
    </citation>
    <scope>NUCLEOTIDE SEQUENCE [LARGE SCALE GENOMIC DNA]</scope>
    <source>
        <strain evidence="3 4">CECT 7066</strain>
    </source>
</reference>
<evidence type="ECO:0000313" key="3">
    <source>
        <dbReference type="EMBL" id="SLN43972.1"/>
    </source>
</evidence>
<dbReference type="SUPFAM" id="SSF140931">
    <property type="entry name" value="Fic-like"/>
    <property type="match status" value="1"/>
</dbReference>
<feature type="transmembrane region" description="Helical" evidence="1">
    <location>
        <begin position="20"/>
        <end position="40"/>
    </location>
</feature>
<keyword evidence="1" id="KW-0472">Membrane</keyword>
<dbReference type="Gene3D" id="1.20.120.1870">
    <property type="entry name" value="Fic/DOC protein, Fido domain"/>
    <property type="match status" value="1"/>
</dbReference>